<evidence type="ECO:0000256" key="2">
    <source>
        <dbReference type="ARBA" id="ARBA00012761"/>
    </source>
</evidence>
<keyword evidence="4 10" id="KW-0378">Hydrolase</keyword>
<evidence type="ECO:0000313" key="11">
    <source>
        <dbReference type="Proteomes" id="UP000176050"/>
    </source>
</evidence>
<evidence type="ECO:0000256" key="3">
    <source>
        <dbReference type="ARBA" id="ARBA00016205"/>
    </source>
</evidence>
<gene>
    <name evidence="10" type="ORF">LPB138_01735</name>
</gene>
<reference evidence="10 11" key="1">
    <citation type="submission" date="2016-10" db="EMBL/GenBank/DDBJ databases">
        <title>Lutibacter sp. LPB0138, isolated from marine gastropod.</title>
        <authorList>
            <person name="Kim E."/>
            <person name="Yi H."/>
        </authorList>
    </citation>
    <scope>NUCLEOTIDE SEQUENCE [LARGE SCALE GENOMIC DNA]</scope>
    <source>
        <strain evidence="10 11">LPB0138</strain>
    </source>
</reference>
<dbReference type="AlphaFoldDB" id="A0A1D8PBN3"/>
<dbReference type="InterPro" id="IPR036156">
    <property type="entry name" value="Beta-gal/glucu_dom_sf"/>
</dbReference>
<dbReference type="InterPro" id="IPR023232">
    <property type="entry name" value="Glyco_hydro_2_AS"/>
</dbReference>
<evidence type="ECO:0000259" key="7">
    <source>
        <dbReference type="Pfam" id="PF00703"/>
    </source>
</evidence>
<dbReference type="RefSeq" id="WP_070238129.1">
    <property type="nucleotide sequence ID" value="NZ_CP017478.1"/>
</dbReference>
<dbReference type="EC" id="3.2.1.31" evidence="2"/>
<evidence type="ECO:0000313" key="10">
    <source>
        <dbReference type="EMBL" id="AOW21970.1"/>
    </source>
</evidence>
<feature type="chain" id="PRO_5009110984" description="Beta-glucuronidase" evidence="6">
    <location>
        <begin position="30"/>
        <end position="599"/>
    </location>
</feature>
<evidence type="ECO:0000256" key="6">
    <source>
        <dbReference type="SAM" id="SignalP"/>
    </source>
</evidence>
<comment type="similarity">
    <text evidence="1">Belongs to the glycosyl hydrolase 2 family.</text>
</comment>
<feature type="signal peptide" evidence="6">
    <location>
        <begin position="1"/>
        <end position="29"/>
    </location>
</feature>
<keyword evidence="5" id="KW-0326">Glycosidase</keyword>
<dbReference type="KEGG" id="lul:LPB138_01735"/>
<dbReference type="InterPro" id="IPR008979">
    <property type="entry name" value="Galactose-bd-like_sf"/>
</dbReference>
<dbReference type="PANTHER" id="PTHR10066:SF67">
    <property type="entry name" value="BETA-GLUCURONIDASE"/>
    <property type="match status" value="1"/>
</dbReference>
<feature type="domain" description="Glycoside hydrolase family 2 catalytic" evidence="8">
    <location>
        <begin position="295"/>
        <end position="592"/>
    </location>
</feature>
<keyword evidence="6" id="KW-0732">Signal</keyword>
<dbReference type="SUPFAM" id="SSF49303">
    <property type="entry name" value="beta-Galactosidase/glucuronidase domain"/>
    <property type="match status" value="1"/>
</dbReference>
<dbReference type="EMBL" id="CP017478">
    <property type="protein sequence ID" value="AOW21970.1"/>
    <property type="molecule type" value="Genomic_DNA"/>
</dbReference>
<organism evidence="10 11">
    <name type="scientific">Urechidicola croceus</name>
    <dbReference type="NCBI Taxonomy" id="1850246"/>
    <lineage>
        <taxon>Bacteria</taxon>
        <taxon>Pseudomonadati</taxon>
        <taxon>Bacteroidota</taxon>
        <taxon>Flavobacteriia</taxon>
        <taxon>Flavobacteriales</taxon>
        <taxon>Flavobacteriaceae</taxon>
        <taxon>Urechidicola</taxon>
    </lineage>
</organism>
<dbReference type="Pfam" id="PF02836">
    <property type="entry name" value="Glyco_hydro_2_C"/>
    <property type="match status" value="1"/>
</dbReference>
<dbReference type="Gene3D" id="2.60.40.10">
    <property type="entry name" value="Immunoglobulins"/>
    <property type="match status" value="1"/>
</dbReference>
<keyword evidence="11" id="KW-1185">Reference proteome</keyword>
<dbReference type="InterPro" id="IPR006101">
    <property type="entry name" value="Glyco_hydro_2"/>
</dbReference>
<dbReference type="InterPro" id="IPR006103">
    <property type="entry name" value="Glyco_hydro_2_cat"/>
</dbReference>
<dbReference type="Gene3D" id="3.20.20.80">
    <property type="entry name" value="Glycosidases"/>
    <property type="match status" value="1"/>
</dbReference>
<dbReference type="GO" id="GO:0019391">
    <property type="term" value="P:glucuronoside catabolic process"/>
    <property type="evidence" value="ECO:0007669"/>
    <property type="project" value="TreeGrafter"/>
</dbReference>
<accession>A0A1D8PBN3</accession>
<dbReference type="InterPro" id="IPR013783">
    <property type="entry name" value="Ig-like_fold"/>
</dbReference>
<dbReference type="Proteomes" id="UP000176050">
    <property type="component" value="Chromosome"/>
</dbReference>
<dbReference type="InterPro" id="IPR017853">
    <property type="entry name" value="GH"/>
</dbReference>
<feature type="domain" description="Glycoside hydrolase family 2 immunoglobulin-like beta-sandwich" evidence="7">
    <location>
        <begin position="203"/>
        <end position="293"/>
    </location>
</feature>
<dbReference type="PANTHER" id="PTHR10066">
    <property type="entry name" value="BETA-GLUCURONIDASE"/>
    <property type="match status" value="1"/>
</dbReference>
<dbReference type="Gene3D" id="2.60.120.260">
    <property type="entry name" value="Galactose-binding domain-like"/>
    <property type="match status" value="1"/>
</dbReference>
<dbReference type="InterPro" id="IPR006104">
    <property type="entry name" value="Glyco_hydro_2_N"/>
</dbReference>
<dbReference type="SUPFAM" id="SSF49785">
    <property type="entry name" value="Galactose-binding domain-like"/>
    <property type="match status" value="1"/>
</dbReference>
<dbReference type="PRINTS" id="PR00132">
    <property type="entry name" value="GLHYDRLASE2"/>
</dbReference>
<dbReference type="Pfam" id="PF00703">
    <property type="entry name" value="Glyco_hydro_2"/>
    <property type="match status" value="1"/>
</dbReference>
<proteinExistence type="inferred from homology"/>
<feature type="domain" description="Glycosyl hydrolases family 2 sugar binding" evidence="9">
    <location>
        <begin position="56"/>
        <end position="200"/>
    </location>
</feature>
<dbReference type="GO" id="GO:0030246">
    <property type="term" value="F:carbohydrate binding"/>
    <property type="evidence" value="ECO:0007669"/>
    <property type="project" value="TreeGrafter"/>
</dbReference>
<dbReference type="STRING" id="1850246.LPB138_01735"/>
<evidence type="ECO:0000256" key="1">
    <source>
        <dbReference type="ARBA" id="ARBA00007401"/>
    </source>
</evidence>
<name>A0A1D8PBN3_9FLAO</name>
<dbReference type="SUPFAM" id="SSF51445">
    <property type="entry name" value="(Trans)glycosidases"/>
    <property type="match status" value="1"/>
</dbReference>
<evidence type="ECO:0000256" key="4">
    <source>
        <dbReference type="ARBA" id="ARBA00022801"/>
    </source>
</evidence>
<dbReference type="PROSITE" id="PS00608">
    <property type="entry name" value="GLYCOSYL_HYDROL_F2_2"/>
    <property type="match status" value="1"/>
</dbReference>
<dbReference type="GO" id="GO:0005975">
    <property type="term" value="P:carbohydrate metabolic process"/>
    <property type="evidence" value="ECO:0007669"/>
    <property type="project" value="InterPro"/>
</dbReference>
<evidence type="ECO:0000259" key="8">
    <source>
        <dbReference type="Pfam" id="PF02836"/>
    </source>
</evidence>
<sequence>MNNKLFTKIKSIAFLVTLFFCCTSLYSQSAMTNVESRNTTNLNGDWTVIIDPTGTGDWRQVWKEKKPEKKTDFYEYSFEGSPTMKVPGDFNSQMVEITYLEGIVWYKKEFTHTTKSNKRNFIHFGAVNYVADVYLNGEHIGSHEGGFTPFQFEITDKIKSGKNALVVKVNNKRLKNGLPSLGFDWFNYGGITRDVNLIETSKCYIEDYHIQLEKHSDNEVLGWVQLNGVSKSEKVKIKIPELNIEYETISNKNGLAEVKFSGEFELWSPQNPKLYSVIIKSKNDEVTDEIGFRTIEIKGKEVLLNNKPIFFKSVNIHEENPYKAAKAYSEEDALILLNWAKELGCNMVRLAHYPHSEHMVKLAEKMGLMVWSELPVYQHIEFSNPDVPQKMDLMMKEMIRRDRNRAAVVLWSLSNETYSFTENRDNALIELTKQCKLLDDTRLITHVINNQGYDNNTFNVWDTLYNHVDIIALNEYLGWYVPWQGKPSETKWKFVNDKPVFISEFGGESLYGSNYGPKDEAASWSEEYQEKIYQDQIEMFNNVPNLIGVCPWILVDYRSSGRMHPVYQKGYNRKGLISENGEKKKSWYIMKEYFQTENN</sequence>
<evidence type="ECO:0000259" key="9">
    <source>
        <dbReference type="Pfam" id="PF02837"/>
    </source>
</evidence>
<evidence type="ECO:0000256" key="5">
    <source>
        <dbReference type="ARBA" id="ARBA00023295"/>
    </source>
</evidence>
<dbReference type="GO" id="GO:0004566">
    <property type="term" value="F:beta-glucuronidase activity"/>
    <property type="evidence" value="ECO:0007669"/>
    <property type="project" value="UniProtKB-EC"/>
</dbReference>
<protein>
    <recommendedName>
        <fullName evidence="3">Beta-glucuronidase</fullName>
        <ecNumber evidence="2">3.2.1.31</ecNumber>
    </recommendedName>
</protein>
<dbReference type="Pfam" id="PF02837">
    <property type="entry name" value="Glyco_hydro_2_N"/>
    <property type="match status" value="1"/>
</dbReference>
<dbReference type="InterPro" id="IPR006102">
    <property type="entry name" value="Ig-like_GH2"/>
</dbReference>